<dbReference type="RefSeq" id="XP_040633335.1">
    <property type="nucleotide sequence ID" value="XM_040774573.1"/>
</dbReference>
<dbReference type="HOGENOM" id="CLU_003921_8_2_1"/>
<sequence>QCCKQIRLAYTPIKGWHMESANRSVNQLLGHIPNLCIGISSLNFYVQAFILPNPPFHLLLSRPFHVLASCITQDYTDGKQKIQITCPNSHQTINLWMQSHQMGRKQVVQDFSFGTIFPGKQKMEQKP</sequence>
<dbReference type="STRING" id="1858805.M5G897"/>
<dbReference type="OrthoDB" id="5596707at2759"/>
<dbReference type="Proteomes" id="UP000030653">
    <property type="component" value="Unassembled WGS sequence"/>
</dbReference>
<organism evidence="1 2">
    <name type="scientific">Dacryopinax primogenitus (strain DJM 731)</name>
    <name type="common">Brown rot fungus</name>
    <dbReference type="NCBI Taxonomy" id="1858805"/>
    <lineage>
        <taxon>Eukaryota</taxon>
        <taxon>Fungi</taxon>
        <taxon>Dikarya</taxon>
        <taxon>Basidiomycota</taxon>
        <taxon>Agaricomycotina</taxon>
        <taxon>Dacrymycetes</taxon>
        <taxon>Dacrymycetales</taxon>
        <taxon>Dacrymycetaceae</taxon>
        <taxon>Dacryopinax</taxon>
    </lineage>
</organism>
<dbReference type="AlphaFoldDB" id="M5G897"/>
<reference evidence="1 2" key="1">
    <citation type="journal article" date="2012" name="Science">
        <title>The Paleozoic origin of enzymatic lignin decomposition reconstructed from 31 fungal genomes.</title>
        <authorList>
            <person name="Floudas D."/>
            <person name="Binder M."/>
            <person name="Riley R."/>
            <person name="Barry K."/>
            <person name="Blanchette R.A."/>
            <person name="Henrissat B."/>
            <person name="Martinez A.T."/>
            <person name="Otillar R."/>
            <person name="Spatafora J.W."/>
            <person name="Yadav J.S."/>
            <person name="Aerts A."/>
            <person name="Benoit I."/>
            <person name="Boyd A."/>
            <person name="Carlson A."/>
            <person name="Copeland A."/>
            <person name="Coutinho P.M."/>
            <person name="de Vries R.P."/>
            <person name="Ferreira P."/>
            <person name="Findley K."/>
            <person name="Foster B."/>
            <person name="Gaskell J."/>
            <person name="Glotzer D."/>
            <person name="Gorecki P."/>
            <person name="Heitman J."/>
            <person name="Hesse C."/>
            <person name="Hori C."/>
            <person name="Igarashi K."/>
            <person name="Jurgens J.A."/>
            <person name="Kallen N."/>
            <person name="Kersten P."/>
            <person name="Kohler A."/>
            <person name="Kuees U."/>
            <person name="Kumar T.K.A."/>
            <person name="Kuo A."/>
            <person name="LaButti K."/>
            <person name="Larrondo L.F."/>
            <person name="Lindquist E."/>
            <person name="Ling A."/>
            <person name="Lombard V."/>
            <person name="Lucas S."/>
            <person name="Lundell T."/>
            <person name="Martin R."/>
            <person name="McLaughlin D.J."/>
            <person name="Morgenstern I."/>
            <person name="Morin E."/>
            <person name="Murat C."/>
            <person name="Nagy L.G."/>
            <person name="Nolan M."/>
            <person name="Ohm R.A."/>
            <person name="Patyshakuliyeva A."/>
            <person name="Rokas A."/>
            <person name="Ruiz-Duenas F.J."/>
            <person name="Sabat G."/>
            <person name="Salamov A."/>
            <person name="Samejima M."/>
            <person name="Schmutz J."/>
            <person name="Slot J.C."/>
            <person name="St John F."/>
            <person name="Stenlid J."/>
            <person name="Sun H."/>
            <person name="Sun S."/>
            <person name="Syed K."/>
            <person name="Tsang A."/>
            <person name="Wiebenga A."/>
            <person name="Young D."/>
            <person name="Pisabarro A."/>
            <person name="Eastwood D.C."/>
            <person name="Martin F."/>
            <person name="Cullen D."/>
            <person name="Grigoriev I.V."/>
            <person name="Hibbett D.S."/>
        </authorList>
    </citation>
    <scope>NUCLEOTIDE SEQUENCE [LARGE SCALE GENOMIC DNA]</scope>
    <source>
        <strain evidence="1 2">DJM-731 SS1</strain>
    </source>
</reference>
<dbReference type="CDD" id="cd00303">
    <property type="entry name" value="retropepsin_like"/>
    <property type="match status" value="1"/>
</dbReference>
<dbReference type="EMBL" id="JH795855">
    <property type="protein sequence ID" value="EJU06441.1"/>
    <property type="molecule type" value="Genomic_DNA"/>
</dbReference>
<dbReference type="OMA" id="WHMESAN"/>
<gene>
    <name evidence="1" type="ORF">DACRYDRAFT_44421</name>
</gene>
<accession>M5G897</accession>
<protein>
    <submittedName>
        <fullName evidence="1">Uncharacterized protein</fullName>
    </submittedName>
</protein>
<evidence type="ECO:0000313" key="1">
    <source>
        <dbReference type="EMBL" id="EJU06441.1"/>
    </source>
</evidence>
<dbReference type="GeneID" id="63689635"/>
<keyword evidence="2" id="KW-1185">Reference proteome</keyword>
<feature type="non-terminal residue" evidence="1">
    <location>
        <position position="1"/>
    </location>
</feature>
<proteinExistence type="predicted"/>
<name>M5G897_DACPD</name>
<evidence type="ECO:0000313" key="2">
    <source>
        <dbReference type="Proteomes" id="UP000030653"/>
    </source>
</evidence>